<keyword evidence="6 8" id="KW-0234">DNA repair</keyword>
<dbReference type="PANTHER" id="PTHR10815:SF13">
    <property type="entry name" value="METHYLATED-DNA--PROTEIN-CYSTEINE METHYLTRANSFERASE"/>
    <property type="match status" value="1"/>
</dbReference>
<reference evidence="12" key="1">
    <citation type="journal article" date="2014" name="Int. J. Syst. Evol. Microbiol.">
        <title>Complete genome sequence of Corynebacterium casei LMG S-19264T (=DSM 44701T), isolated from a smear-ripened cheese.</title>
        <authorList>
            <consortium name="US DOE Joint Genome Institute (JGI-PGF)"/>
            <person name="Walter F."/>
            <person name="Albersmeier A."/>
            <person name="Kalinowski J."/>
            <person name="Ruckert C."/>
        </authorList>
    </citation>
    <scope>NUCLEOTIDE SEQUENCE</scope>
    <source>
        <strain evidence="12">JCM 31740</strain>
    </source>
</reference>
<comment type="function">
    <text evidence="8">Involved in the cellular defense against the biological effects of O6-methylguanine (O6-MeG) and O4-methylthymine (O4-MeT) in DNA. Repairs the methylated nucleobase in DNA by stoichiometrically transferring the methyl group to a cysteine residue in the enzyme. This is a suicide reaction: the enzyme is irreversibly inactivated.</text>
</comment>
<dbReference type="PROSITE" id="PS00374">
    <property type="entry name" value="MGMT"/>
    <property type="match status" value="1"/>
</dbReference>
<dbReference type="EC" id="2.1.1.63" evidence="8"/>
<feature type="active site" description="Nucleophile; methyl group acceptor" evidence="8">
    <location>
        <position position="119"/>
    </location>
</feature>
<evidence type="ECO:0000313" key="13">
    <source>
        <dbReference type="Proteomes" id="UP000276741"/>
    </source>
</evidence>
<evidence type="ECO:0000256" key="2">
    <source>
        <dbReference type="ARBA" id="ARBA00022490"/>
    </source>
</evidence>
<dbReference type="NCBIfam" id="TIGR00589">
    <property type="entry name" value="ogt"/>
    <property type="match status" value="1"/>
</dbReference>
<evidence type="ECO:0000259" key="10">
    <source>
        <dbReference type="Pfam" id="PF02870"/>
    </source>
</evidence>
<evidence type="ECO:0000256" key="6">
    <source>
        <dbReference type="ARBA" id="ARBA00023204"/>
    </source>
</evidence>
<evidence type="ECO:0000256" key="5">
    <source>
        <dbReference type="ARBA" id="ARBA00022763"/>
    </source>
</evidence>
<dbReference type="SUPFAM" id="SSF53155">
    <property type="entry name" value="Methylated DNA-protein cysteine methyltransferase domain"/>
    <property type="match status" value="1"/>
</dbReference>
<dbReference type="Pfam" id="PF01035">
    <property type="entry name" value="DNA_binding_1"/>
    <property type="match status" value="1"/>
</dbReference>
<keyword evidence="5 8" id="KW-0227">DNA damage</keyword>
<evidence type="ECO:0000313" key="12">
    <source>
        <dbReference type="EMBL" id="GGT86677.1"/>
    </source>
</evidence>
<evidence type="ECO:0000256" key="4">
    <source>
        <dbReference type="ARBA" id="ARBA00022679"/>
    </source>
</evidence>
<sequence length="151" mass="16996">MIKYGLYESPLGVITVAATEKGLRMLDFCRCAEKGLIDQDYFSALFRRLDLYFSGKKVSFDFQLDLDYNPFRVRVFKEVTKIVWGTTSTYKEVAAKVGTSPRAVGVALSKNPLLLVIPCHRVVAENGLGGYSRGVELKRKLLELEGVNPRR</sequence>
<keyword evidence="3 8" id="KW-0489">Methyltransferase</keyword>
<dbReference type="RefSeq" id="WP_126449010.1">
    <property type="nucleotide sequence ID" value="NZ_AP018553.1"/>
</dbReference>
<dbReference type="EMBL" id="BMQS01000001">
    <property type="protein sequence ID" value="GGT86677.1"/>
    <property type="molecule type" value="Genomic_DNA"/>
</dbReference>
<reference evidence="12" key="4">
    <citation type="submission" date="2020-09" db="EMBL/GenBank/DDBJ databases">
        <authorList>
            <person name="Sun Q."/>
            <person name="Ohkuma M."/>
        </authorList>
    </citation>
    <scope>NUCLEOTIDE SEQUENCE</scope>
    <source>
        <strain evidence="12">JCM 31740</strain>
    </source>
</reference>
<evidence type="ECO:0000256" key="7">
    <source>
        <dbReference type="ARBA" id="ARBA00049348"/>
    </source>
</evidence>
<dbReference type="Gene3D" id="1.10.10.10">
    <property type="entry name" value="Winged helix-like DNA-binding domain superfamily/Winged helix DNA-binding domain"/>
    <property type="match status" value="1"/>
</dbReference>
<dbReference type="EMBL" id="AP018553">
    <property type="protein sequence ID" value="BBD71676.1"/>
    <property type="molecule type" value="Genomic_DNA"/>
</dbReference>
<dbReference type="Proteomes" id="UP000276741">
    <property type="component" value="Chromosome"/>
</dbReference>
<gene>
    <name evidence="8" type="primary">ogt</name>
    <name evidence="12" type="ORF">GCM10007116_00810</name>
    <name evidence="11" type="ORF">HS1genome_0065</name>
</gene>
<evidence type="ECO:0000256" key="3">
    <source>
        <dbReference type="ARBA" id="ARBA00022603"/>
    </source>
</evidence>
<dbReference type="GO" id="GO:0006307">
    <property type="term" value="P:DNA alkylation repair"/>
    <property type="evidence" value="ECO:0007669"/>
    <property type="project" value="UniProtKB-UniRule"/>
</dbReference>
<accession>A0A348B0H4</accession>
<name>A0A348B0H4_9CREN</name>
<comment type="catalytic activity">
    <reaction evidence="1 8">
        <text>a 4-O-methyl-thymidine in DNA + L-cysteinyl-[protein] = a thymidine in DNA + S-methyl-L-cysteinyl-[protein]</text>
        <dbReference type="Rhea" id="RHEA:53428"/>
        <dbReference type="Rhea" id="RHEA-COMP:10131"/>
        <dbReference type="Rhea" id="RHEA-COMP:10132"/>
        <dbReference type="Rhea" id="RHEA-COMP:13555"/>
        <dbReference type="Rhea" id="RHEA-COMP:13556"/>
        <dbReference type="ChEBI" id="CHEBI:29950"/>
        <dbReference type="ChEBI" id="CHEBI:82612"/>
        <dbReference type="ChEBI" id="CHEBI:137386"/>
        <dbReference type="ChEBI" id="CHEBI:137387"/>
        <dbReference type="EC" id="2.1.1.63"/>
    </reaction>
</comment>
<keyword evidence="2 8" id="KW-0963">Cytoplasm</keyword>
<dbReference type="InterPro" id="IPR036217">
    <property type="entry name" value="MethylDNA_cys_MeTrfase_DNAb"/>
</dbReference>
<evidence type="ECO:0000313" key="11">
    <source>
        <dbReference type="EMBL" id="BBD71676.1"/>
    </source>
</evidence>
<dbReference type="InterPro" id="IPR001497">
    <property type="entry name" value="MethylDNA_cys_MeTrfase_AS"/>
</dbReference>
<keyword evidence="13" id="KW-1185">Reference proteome</keyword>
<dbReference type="PANTHER" id="PTHR10815">
    <property type="entry name" value="METHYLATED-DNA--PROTEIN-CYSTEINE METHYLTRANSFERASE"/>
    <property type="match status" value="1"/>
</dbReference>
<dbReference type="Proteomes" id="UP000616143">
    <property type="component" value="Unassembled WGS sequence"/>
</dbReference>
<comment type="similarity">
    <text evidence="8">Belongs to the MGMT family.</text>
</comment>
<protein>
    <recommendedName>
        <fullName evidence="8">Methylated-DNA--protein-cysteine methyltransferase</fullName>
        <ecNumber evidence="8">2.1.1.63</ecNumber>
    </recommendedName>
    <alternativeName>
        <fullName evidence="8">6-O-methylguanine-DNA methyltransferase</fullName>
        <shortName evidence="8">MGMT</shortName>
    </alternativeName>
    <alternativeName>
        <fullName evidence="8">O-6-methylguanine-DNA-alkyltransferase</fullName>
    </alternativeName>
</protein>
<dbReference type="HAMAP" id="MF_00772">
    <property type="entry name" value="OGT"/>
    <property type="match status" value="1"/>
</dbReference>
<dbReference type="InterPro" id="IPR023546">
    <property type="entry name" value="MGMT"/>
</dbReference>
<feature type="domain" description="Methylated-DNA-[protein]-cysteine S-methyltransferase DNA binding" evidence="9">
    <location>
        <begin position="70"/>
        <end position="147"/>
    </location>
</feature>
<evidence type="ECO:0000256" key="1">
    <source>
        <dbReference type="ARBA" id="ARBA00001286"/>
    </source>
</evidence>
<dbReference type="InterPro" id="IPR036631">
    <property type="entry name" value="MGMT_N_sf"/>
</dbReference>
<organism evidence="11 13">
    <name type="scientific">Sulfodiicoccus acidiphilus</name>
    <dbReference type="NCBI Taxonomy" id="1670455"/>
    <lineage>
        <taxon>Archaea</taxon>
        <taxon>Thermoproteota</taxon>
        <taxon>Thermoprotei</taxon>
        <taxon>Sulfolobales</taxon>
        <taxon>Sulfolobaceae</taxon>
        <taxon>Sulfodiicoccus</taxon>
    </lineage>
</organism>
<dbReference type="OrthoDB" id="372118at2157"/>
<evidence type="ECO:0000256" key="8">
    <source>
        <dbReference type="HAMAP-Rule" id="MF_00772"/>
    </source>
</evidence>
<comment type="miscellaneous">
    <text evidence="8">This enzyme catalyzes only one turnover and therefore is not strictly catalytic. According to one definition, an enzyme is a biocatalyst that acts repeatedly and over many reaction cycles.</text>
</comment>
<dbReference type="CDD" id="cd06445">
    <property type="entry name" value="ATase"/>
    <property type="match status" value="1"/>
</dbReference>
<comment type="subcellular location">
    <subcellularLocation>
        <location evidence="8">Cytoplasm</location>
    </subcellularLocation>
</comment>
<dbReference type="InterPro" id="IPR008332">
    <property type="entry name" value="MethylG_MeTrfase_N"/>
</dbReference>
<dbReference type="GO" id="GO:0003908">
    <property type="term" value="F:methylated-DNA-[protein]-cysteine S-methyltransferase activity"/>
    <property type="evidence" value="ECO:0007669"/>
    <property type="project" value="UniProtKB-UniRule"/>
</dbReference>
<dbReference type="InterPro" id="IPR036388">
    <property type="entry name" value="WH-like_DNA-bd_sf"/>
</dbReference>
<reference evidence="13" key="2">
    <citation type="submission" date="2018-04" db="EMBL/GenBank/DDBJ databases">
        <title>Complete genome sequence of Sulfodiicoccus acidiphilus strain HS-1.</title>
        <authorList>
            <person name="Sakai H.D."/>
            <person name="Kurosawa N."/>
        </authorList>
    </citation>
    <scope>NUCLEOTIDE SEQUENCE [LARGE SCALE GENOMIC DNA]</scope>
    <source>
        <strain evidence="13">HS-1</strain>
    </source>
</reference>
<feature type="domain" description="Methylguanine DNA methyltransferase ribonuclease-like" evidence="10">
    <location>
        <begin position="2"/>
        <end position="66"/>
    </location>
</feature>
<dbReference type="InterPro" id="IPR014048">
    <property type="entry name" value="MethylDNA_cys_MeTrfase_DNA-bd"/>
</dbReference>
<proteinExistence type="inferred from homology"/>
<dbReference type="Gene3D" id="3.30.160.70">
    <property type="entry name" value="Methylated DNA-protein cysteine methyltransferase domain"/>
    <property type="match status" value="1"/>
</dbReference>
<dbReference type="SUPFAM" id="SSF46767">
    <property type="entry name" value="Methylated DNA-protein cysteine methyltransferase, C-terminal domain"/>
    <property type="match status" value="1"/>
</dbReference>
<dbReference type="KEGG" id="sacd:HS1genome_0065"/>
<evidence type="ECO:0000259" key="9">
    <source>
        <dbReference type="Pfam" id="PF01035"/>
    </source>
</evidence>
<dbReference type="GO" id="GO:0032259">
    <property type="term" value="P:methylation"/>
    <property type="evidence" value="ECO:0007669"/>
    <property type="project" value="UniProtKB-KW"/>
</dbReference>
<comment type="catalytic activity">
    <reaction evidence="7 8">
        <text>a 6-O-methyl-2'-deoxyguanosine in DNA + L-cysteinyl-[protein] = S-methyl-L-cysteinyl-[protein] + a 2'-deoxyguanosine in DNA</text>
        <dbReference type="Rhea" id="RHEA:24000"/>
        <dbReference type="Rhea" id="RHEA-COMP:10131"/>
        <dbReference type="Rhea" id="RHEA-COMP:10132"/>
        <dbReference type="Rhea" id="RHEA-COMP:11367"/>
        <dbReference type="Rhea" id="RHEA-COMP:11368"/>
        <dbReference type="ChEBI" id="CHEBI:29950"/>
        <dbReference type="ChEBI" id="CHEBI:82612"/>
        <dbReference type="ChEBI" id="CHEBI:85445"/>
        <dbReference type="ChEBI" id="CHEBI:85448"/>
        <dbReference type="EC" id="2.1.1.63"/>
    </reaction>
</comment>
<dbReference type="Pfam" id="PF02870">
    <property type="entry name" value="Methyltransf_1N"/>
    <property type="match status" value="1"/>
</dbReference>
<dbReference type="GO" id="GO:0005737">
    <property type="term" value="C:cytoplasm"/>
    <property type="evidence" value="ECO:0007669"/>
    <property type="project" value="UniProtKB-SubCell"/>
</dbReference>
<dbReference type="GeneID" id="38665552"/>
<keyword evidence="4 8" id="KW-0808">Transferase</keyword>
<reference evidence="11" key="3">
    <citation type="journal article" date="2019" name="BMC Res. Notes">
        <title>Complete genome sequence of the Sulfodiicoccus acidiphilus strain HS-1T, the first crenarchaeon that lacks polB3, isolated from an acidic hot spring in Ohwaku-dani, Hakone, Japan.</title>
        <authorList>
            <person name="Sakai H.D."/>
            <person name="Kurosawa N."/>
        </authorList>
    </citation>
    <scope>NUCLEOTIDE SEQUENCE</scope>
    <source>
        <strain evidence="11">HS-1</strain>
    </source>
</reference>
<dbReference type="AlphaFoldDB" id="A0A348B0H4"/>